<dbReference type="AlphaFoldDB" id="A0AAQ3WL98"/>
<dbReference type="PANTHER" id="PTHR12919">
    <property type="entry name" value="30S RIBOSOMAL PROTEIN S16"/>
    <property type="match status" value="1"/>
</dbReference>
<accession>A0AAQ3WL98</accession>
<dbReference type="GO" id="GO:0005739">
    <property type="term" value="C:mitochondrion"/>
    <property type="evidence" value="ECO:0007669"/>
    <property type="project" value="GOC"/>
</dbReference>
<reference evidence="5 6" key="1">
    <citation type="submission" date="2024-02" db="EMBL/GenBank/DDBJ databases">
        <title>High-quality chromosome-scale genome assembly of Pensacola bahiagrass (Paspalum notatum Flugge var. saurae).</title>
        <authorList>
            <person name="Vega J.M."/>
            <person name="Podio M."/>
            <person name="Orjuela J."/>
            <person name="Siena L.A."/>
            <person name="Pessino S.C."/>
            <person name="Combes M.C."/>
            <person name="Mariac C."/>
            <person name="Albertini E."/>
            <person name="Pupilli F."/>
            <person name="Ortiz J.P.A."/>
            <person name="Leblanc O."/>
        </authorList>
    </citation>
    <scope>NUCLEOTIDE SEQUENCE [LARGE SCALE GENOMIC DNA]</scope>
    <source>
        <strain evidence="5">R1</strain>
        <tissue evidence="5">Leaf</tissue>
    </source>
</reference>
<evidence type="ECO:0000256" key="1">
    <source>
        <dbReference type="ARBA" id="ARBA00006668"/>
    </source>
</evidence>
<dbReference type="SUPFAM" id="SSF54565">
    <property type="entry name" value="Ribosomal protein S16"/>
    <property type="match status" value="2"/>
</dbReference>
<dbReference type="Proteomes" id="UP001341281">
    <property type="component" value="Chromosome 03"/>
</dbReference>
<keyword evidence="2" id="KW-0689">Ribosomal protein</keyword>
<dbReference type="Pfam" id="PF00886">
    <property type="entry name" value="Ribosomal_S16"/>
    <property type="match status" value="1"/>
</dbReference>
<dbReference type="InterPro" id="IPR000307">
    <property type="entry name" value="Ribosomal_bS16"/>
</dbReference>
<dbReference type="PANTHER" id="PTHR12919:SF39">
    <property type="entry name" value="SMALL RIBOSOMAL SUBUNIT PROTEIN BS16M_BS16C"/>
    <property type="match status" value="1"/>
</dbReference>
<dbReference type="NCBIfam" id="TIGR00002">
    <property type="entry name" value="S16"/>
    <property type="match status" value="1"/>
</dbReference>
<comment type="similarity">
    <text evidence="1">Belongs to the bacterial ribosomal protein bS16 family.</text>
</comment>
<protein>
    <recommendedName>
        <fullName evidence="7">Ribosomal protein S16</fullName>
    </recommendedName>
</protein>
<name>A0AAQ3WL98_PASNO</name>
<evidence type="ECO:0000256" key="4">
    <source>
        <dbReference type="SAM" id="MobiDB-lite"/>
    </source>
</evidence>
<dbReference type="Gene3D" id="3.30.1320.10">
    <property type="match status" value="1"/>
</dbReference>
<keyword evidence="6" id="KW-1185">Reference proteome</keyword>
<feature type="compositionally biased region" description="Acidic residues" evidence="4">
    <location>
        <begin position="228"/>
        <end position="238"/>
    </location>
</feature>
<evidence type="ECO:0000313" key="6">
    <source>
        <dbReference type="Proteomes" id="UP001341281"/>
    </source>
</evidence>
<evidence type="ECO:0008006" key="7">
    <source>
        <dbReference type="Google" id="ProtNLM"/>
    </source>
</evidence>
<evidence type="ECO:0000256" key="3">
    <source>
        <dbReference type="ARBA" id="ARBA00023274"/>
    </source>
</evidence>
<dbReference type="InterPro" id="IPR023803">
    <property type="entry name" value="Ribosomal_bS16_dom_sf"/>
</dbReference>
<sequence>MVVECKKREITNTVKMEGYKNRTIVTNDENRLVTYESRSWEGGGGGGAGELTKEAKAMVVRLRLARFGCRNRPFYRVMAADSRSPRDGKHLEVLGYYNPLPGQDGGKRMGLKFDRLKSQAGITGLDGSLKHTSSMSFLLLLGSVKMKIHVGFVAHSNLQLYWLSVGAQPSDPVQRILFRAGLLPPPPMLAMARKGGPRDRRPIHPMTGRPLDLEGVTIVDDSNAPGGDAEEPTDEVAS</sequence>
<gene>
    <name evidence="5" type="ORF">U9M48_014803</name>
</gene>
<evidence type="ECO:0000256" key="2">
    <source>
        <dbReference type="ARBA" id="ARBA00022980"/>
    </source>
</evidence>
<keyword evidence="3" id="KW-0687">Ribonucleoprotein</keyword>
<dbReference type="HAMAP" id="MF_00385">
    <property type="entry name" value="Ribosomal_bS16"/>
    <property type="match status" value="1"/>
</dbReference>
<proteinExistence type="inferred from homology"/>
<feature type="region of interest" description="Disordered" evidence="4">
    <location>
        <begin position="193"/>
        <end position="238"/>
    </location>
</feature>
<dbReference type="EMBL" id="CP144747">
    <property type="protein sequence ID" value="WVZ65440.1"/>
    <property type="molecule type" value="Genomic_DNA"/>
</dbReference>
<evidence type="ECO:0000313" key="5">
    <source>
        <dbReference type="EMBL" id="WVZ65440.1"/>
    </source>
</evidence>
<dbReference type="GO" id="GO:0032543">
    <property type="term" value="P:mitochondrial translation"/>
    <property type="evidence" value="ECO:0007669"/>
    <property type="project" value="TreeGrafter"/>
</dbReference>
<organism evidence="5 6">
    <name type="scientific">Paspalum notatum var. saurae</name>
    <dbReference type="NCBI Taxonomy" id="547442"/>
    <lineage>
        <taxon>Eukaryota</taxon>
        <taxon>Viridiplantae</taxon>
        <taxon>Streptophyta</taxon>
        <taxon>Embryophyta</taxon>
        <taxon>Tracheophyta</taxon>
        <taxon>Spermatophyta</taxon>
        <taxon>Magnoliopsida</taxon>
        <taxon>Liliopsida</taxon>
        <taxon>Poales</taxon>
        <taxon>Poaceae</taxon>
        <taxon>PACMAD clade</taxon>
        <taxon>Panicoideae</taxon>
        <taxon>Andropogonodae</taxon>
        <taxon>Paspaleae</taxon>
        <taxon>Paspalinae</taxon>
        <taxon>Paspalum</taxon>
    </lineage>
</organism>
<dbReference type="GO" id="GO:0015935">
    <property type="term" value="C:small ribosomal subunit"/>
    <property type="evidence" value="ECO:0007669"/>
    <property type="project" value="TreeGrafter"/>
</dbReference>
<dbReference type="GO" id="GO:0003735">
    <property type="term" value="F:structural constituent of ribosome"/>
    <property type="evidence" value="ECO:0007669"/>
    <property type="project" value="InterPro"/>
</dbReference>